<evidence type="ECO:0000256" key="1">
    <source>
        <dbReference type="SAM" id="Phobius"/>
    </source>
</evidence>
<proteinExistence type="predicted"/>
<protein>
    <submittedName>
        <fullName evidence="2">Uncharacterized protein</fullName>
    </submittedName>
</protein>
<keyword evidence="1" id="KW-0472">Membrane</keyword>
<keyword evidence="1" id="KW-1133">Transmembrane helix</keyword>
<name>A0ABM7VFR9_9BACT</name>
<organism evidence="2 3">
    <name type="scientific">Persicobacter psychrovividus</name>
    <dbReference type="NCBI Taxonomy" id="387638"/>
    <lineage>
        <taxon>Bacteria</taxon>
        <taxon>Pseudomonadati</taxon>
        <taxon>Bacteroidota</taxon>
        <taxon>Cytophagia</taxon>
        <taxon>Cytophagales</taxon>
        <taxon>Persicobacteraceae</taxon>
        <taxon>Persicobacter</taxon>
    </lineage>
</organism>
<dbReference type="Proteomes" id="UP001354989">
    <property type="component" value="Chromosome"/>
</dbReference>
<gene>
    <name evidence="2" type="ORF">PEPS_20880</name>
</gene>
<dbReference type="RefSeq" id="WP_338397011.1">
    <property type="nucleotide sequence ID" value="NZ_AP025292.1"/>
</dbReference>
<accession>A0ABM7VFR9</accession>
<keyword evidence="1" id="KW-0812">Transmembrane</keyword>
<dbReference type="EMBL" id="AP025292">
    <property type="protein sequence ID" value="BDC99807.1"/>
    <property type="molecule type" value="Genomic_DNA"/>
</dbReference>
<feature type="transmembrane region" description="Helical" evidence="1">
    <location>
        <begin position="74"/>
        <end position="97"/>
    </location>
</feature>
<evidence type="ECO:0000313" key="3">
    <source>
        <dbReference type="Proteomes" id="UP001354989"/>
    </source>
</evidence>
<keyword evidence="3" id="KW-1185">Reference proteome</keyword>
<evidence type="ECO:0000313" key="2">
    <source>
        <dbReference type="EMBL" id="BDC99807.1"/>
    </source>
</evidence>
<sequence length="109" mass="12028">MESFILNSIGLLVMVLALGLPILFIGTIALVSILYFQYHEHHLHNVIPMVIISQGITLLLTAALYALVFKDLPLLIGKVMIPATIIEIIVIPATLLFKGYDISKILPSY</sequence>
<feature type="transmembrane region" description="Helical" evidence="1">
    <location>
        <begin position="12"/>
        <end position="34"/>
    </location>
</feature>
<feature type="transmembrane region" description="Helical" evidence="1">
    <location>
        <begin position="46"/>
        <end position="68"/>
    </location>
</feature>
<reference evidence="2 3" key="1">
    <citation type="submission" date="2021-12" db="EMBL/GenBank/DDBJ databases">
        <title>Genome sequencing of bacteria with rrn-lacking chromosome and rrn-plasmid.</title>
        <authorList>
            <person name="Anda M."/>
            <person name="Iwasaki W."/>
        </authorList>
    </citation>
    <scope>NUCLEOTIDE SEQUENCE [LARGE SCALE GENOMIC DNA]</scope>
    <source>
        <strain evidence="2 3">NBRC 101262</strain>
    </source>
</reference>